<proteinExistence type="predicted"/>
<dbReference type="Proteomes" id="UP001153365">
    <property type="component" value="Unassembled WGS sequence"/>
</dbReference>
<feature type="region of interest" description="Disordered" evidence="1">
    <location>
        <begin position="1"/>
        <end position="49"/>
    </location>
</feature>
<evidence type="ECO:0000256" key="1">
    <source>
        <dbReference type="SAM" id="MobiDB-lite"/>
    </source>
</evidence>
<comment type="caution">
    <text evidence="2">The sequence shown here is derived from an EMBL/GenBank/DDBJ whole genome shotgun (WGS) entry which is preliminary data.</text>
</comment>
<keyword evidence="3" id="KW-1185">Reference proteome</keyword>
<gene>
    <name evidence="2" type="ORF">PPACK8108_LOCUS7116</name>
</gene>
<accession>A0AAV0ASA4</accession>
<organism evidence="2 3">
    <name type="scientific">Phakopsora pachyrhizi</name>
    <name type="common">Asian soybean rust disease fungus</name>
    <dbReference type="NCBI Taxonomy" id="170000"/>
    <lineage>
        <taxon>Eukaryota</taxon>
        <taxon>Fungi</taxon>
        <taxon>Dikarya</taxon>
        <taxon>Basidiomycota</taxon>
        <taxon>Pucciniomycotina</taxon>
        <taxon>Pucciniomycetes</taxon>
        <taxon>Pucciniales</taxon>
        <taxon>Phakopsoraceae</taxon>
        <taxon>Phakopsora</taxon>
    </lineage>
</organism>
<reference evidence="2" key="1">
    <citation type="submission" date="2022-06" db="EMBL/GenBank/DDBJ databases">
        <authorList>
            <consortium name="SYNGENTA / RWTH Aachen University"/>
        </authorList>
    </citation>
    <scope>NUCLEOTIDE SEQUENCE</scope>
</reference>
<protein>
    <submittedName>
        <fullName evidence="2">Uncharacterized protein</fullName>
    </submittedName>
</protein>
<dbReference type="EMBL" id="CALTRL010001382">
    <property type="protein sequence ID" value="CAH7672308.1"/>
    <property type="molecule type" value="Genomic_DNA"/>
</dbReference>
<evidence type="ECO:0000313" key="2">
    <source>
        <dbReference type="EMBL" id="CAH7672308.1"/>
    </source>
</evidence>
<evidence type="ECO:0000313" key="3">
    <source>
        <dbReference type="Proteomes" id="UP001153365"/>
    </source>
</evidence>
<sequence length="140" mass="16050">MPQSSGSRRSWRASHIDLPIQGGYQSHPGPIHPNQPRQRPQKEEGSTRVATVAENYQKWEQAALGRVGTAGRVMGILQNRQRKGVGRTDHVKRQLQGQRRQEYALEEQRLFDGDRRAAGEDIKGDRYGEKRNIISRKRKI</sequence>
<name>A0AAV0ASA4_PHAPC</name>
<dbReference type="AlphaFoldDB" id="A0AAV0ASA4"/>